<feature type="domain" description="Clu" evidence="4">
    <location>
        <begin position="203"/>
        <end position="470"/>
    </location>
</feature>
<feature type="domain" description="PH" evidence="2">
    <location>
        <begin position="1"/>
        <end position="106"/>
    </location>
</feature>
<dbReference type="PANTHER" id="PTHR12601:SF6">
    <property type="entry name" value="CLUSTERED MITOCHONDRIA PROTEIN HOMOLOG"/>
    <property type="match status" value="1"/>
</dbReference>
<dbReference type="EMBL" id="VJMH01000120">
    <property type="protein sequence ID" value="KAF0718788.1"/>
    <property type="molecule type" value="Genomic_DNA"/>
</dbReference>
<dbReference type="InterPro" id="IPR011990">
    <property type="entry name" value="TPR-like_helical_dom_sf"/>
</dbReference>
<dbReference type="GO" id="GO:0005509">
    <property type="term" value="F:calcium ion binding"/>
    <property type="evidence" value="ECO:0007669"/>
    <property type="project" value="InterPro"/>
</dbReference>
<dbReference type="Pfam" id="PF13424">
    <property type="entry name" value="TPR_12"/>
    <property type="match status" value="1"/>
</dbReference>
<evidence type="ECO:0000313" key="7">
    <source>
        <dbReference type="Proteomes" id="UP000332933"/>
    </source>
</evidence>
<dbReference type="GO" id="GO:0005737">
    <property type="term" value="C:cytoplasm"/>
    <property type="evidence" value="ECO:0007669"/>
    <property type="project" value="TreeGrafter"/>
</dbReference>
<dbReference type="Pfam" id="PF13236">
    <property type="entry name" value="CLU"/>
    <property type="match status" value="1"/>
</dbReference>
<dbReference type="InterPro" id="IPR033646">
    <property type="entry name" value="CLU-central"/>
</dbReference>
<evidence type="ECO:0000313" key="6">
    <source>
        <dbReference type="EMBL" id="VFT78700.1"/>
    </source>
</evidence>
<name>A0A485KAR4_9STRA</name>
<dbReference type="PROSITE" id="PS50003">
    <property type="entry name" value="PH_DOMAIN"/>
    <property type="match status" value="1"/>
</dbReference>
<dbReference type="CDD" id="cd00821">
    <property type="entry name" value="PH"/>
    <property type="match status" value="1"/>
</dbReference>
<evidence type="ECO:0000256" key="1">
    <source>
        <dbReference type="ARBA" id="ARBA00022490"/>
    </source>
</evidence>
<dbReference type="PANTHER" id="PTHR12601">
    <property type="entry name" value="EUKARYOTIC TRANSLATION INITIATION FACTOR 3 SUBUNIT EIF-3"/>
    <property type="match status" value="1"/>
</dbReference>
<sequence>MVLKSGKLLKHSHSIFGSKWKVKWVHLDEVSLKYYPMVVDQKVIQGAKPKVLMLRDYTVSIVDDRKSSRKYSFQLLGRNKEKTRVFACATERECREWVDAITQPVAPKPNQIDEDKVVEEDTDSDAMKKAKAAFAKLDPTSSGKVSTARLHDLLETISFLQTLHIIFCLYMGWHGSSDEFAVVQQALDPQLIGKIPRVHFVAWAHAHFSAPDSPPPRPSSDFVEAAPVTTDWNGLFWELQQSDHATPSSVVSQGLSLAIMLKDFHDAAQAFARTIVDDILLHPTAGSAIDPPTAEHALLGYIDCPLFRSNGLCGFVYHPTTHLAAKTLGHDVRSAQAFQAALDSVGASDAVGVPLQCLVDYMGVRVLVLAELFHAMPKSVQDKTAACAAIQGTMHYLHMCEPHPDTVSKILPLDTHVVQAAHGRVVLTKLRHLCASDVLHEPKDNVGAWKLRPEYIQAYHTVLPSNVHQGHAADDNAVTCASHYLQKSIVPACVHRLETHVTVVDSGAVTAMLHADGVNMRYLGRLYELATLKHVRRLLLTEMVARAAKVLLRAMVREGPGHWRAIVVDFFNVLCGSGNDSVEFYANEIEPTVALKYGVVVKDIRQELHMPQLCFALQVHTGVHMAPADHAALHFDFTAHHPFRATNVRALEPLVMLLCTTTAACRRVIDADVEDKDIALQNAKLALAVEQACPTDPRHIHLCSLLATAADLSLQVGDVADAETFATLALEEGPTSHAVLVRAYVVLMKLYDTKHDLQSVLHAYNKALDVATWHLGPSHPFVLEVLTAMVDIYVARKSWPEALTALEQSAAVVKEAFGRTAKSFAEIRCKQAVILHSVGSHDQALSMYEDALRVYEGMPSAMDSATCCTAMSNLLLEMKMLHPAYNTAMKAHELLKECSPDDHMAMLASWMQLGTCAKALDEDFRALECYKASLGLVKANQASIEDAVDWIQNLSRLLVPLILKTLWPEAKQYLDKIKRKERVQVDQDVLSFVVSQMYTLDAPAYMELIFKDLTRESNTPPGPLFQVLSSQTQLLGVLQLLDQ</sequence>
<dbReference type="CDD" id="cd15466">
    <property type="entry name" value="CLU-central"/>
    <property type="match status" value="1"/>
</dbReference>
<dbReference type="Proteomes" id="UP000332933">
    <property type="component" value="Unassembled WGS sequence"/>
</dbReference>
<dbReference type="InterPro" id="IPR027523">
    <property type="entry name" value="CLU_prot"/>
</dbReference>
<dbReference type="SUPFAM" id="SSF48452">
    <property type="entry name" value="TPR-like"/>
    <property type="match status" value="2"/>
</dbReference>
<dbReference type="OrthoDB" id="626167at2759"/>
<keyword evidence="1" id="KW-0963">Cytoplasm</keyword>
<dbReference type="Gene3D" id="1.25.40.10">
    <property type="entry name" value="Tetratricopeptide repeat domain"/>
    <property type="match status" value="2"/>
</dbReference>
<dbReference type="SUPFAM" id="SSF50729">
    <property type="entry name" value="PH domain-like"/>
    <property type="match status" value="1"/>
</dbReference>
<keyword evidence="7" id="KW-1185">Reference proteome</keyword>
<evidence type="ECO:0000313" key="5">
    <source>
        <dbReference type="EMBL" id="KAF0718788.1"/>
    </source>
</evidence>
<dbReference type="PROSITE" id="PS51823">
    <property type="entry name" value="CLU"/>
    <property type="match status" value="1"/>
</dbReference>
<evidence type="ECO:0000259" key="2">
    <source>
        <dbReference type="PROSITE" id="PS50003"/>
    </source>
</evidence>
<dbReference type="InterPro" id="IPR002048">
    <property type="entry name" value="EF_hand_dom"/>
</dbReference>
<dbReference type="Gene3D" id="2.30.29.30">
    <property type="entry name" value="Pleckstrin-homology domain (PH domain)/Phosphotyrosine-binding domain (PTB)"/>
    <property type="match status" value="1"/>
</dbReference>
<reference evidence="6 7" key="1">
    <citation type="submission" date="2019-03" db="EMBL/GenBank/DDBJ databases">
        <authorList>
            <person name="Gaulin E."/>
            <person name="Dumas B."/>
        </authorList>
    </citation>
    <scope>NUCLEOTIDE SEQUENCE [LARGE SCALE GENOMIC DNA]</scope>
    <source>
        <strain evidence="6">CBS 568.67</strain>
    </source>
</reference>
<evidence type="ECO:0000259" key="3">
    <source>
        <dbReference type="PROSITE" id="PS50222"/>
    </source>
</evidence>
<dbReference type="Pfam" id="PF12807">
    <property type="entry name" value="eIF3_p135"/>
    <property type="match status" value="1"/>
</dbReference>
<evidence type="ECO:0000259" key="4">
    <source>
        <dbReference type="PROSITE" id="PS51823"/>
    </source>
</evidence>
<organism evidence="6 7">
    <name type="scientific">Aphanomyces stellatus</name>
    <dbReference type="NCBI Taxonomy" id="120398"/>
    <lineage>
        <taxon>Eukaryota</taxon>
        <taxon>Sar</taxon>
        <taxon>Stramenopiles</taxon>
        <taxon>Oomycota</taxon>
        <taxon>Saprolegniomycetes</taxon>
        <taxon>Saprolegniales</taxon>
        <taxon>Verrucalvaceae</taxon>
        <taxon>Aphanomyces</taxon>
    </lineage>
</organism>
<protein>
    <submittedName>
        <fullName evidence="6">Aste57867_1484 protein</fullName>
    </submittedName>
</protein>
<dbReference type="SMART" id="SM00233">
    <property type="entry name" value="PH"/>
    <property type="match status" value="1"/>
</dbReference>
<dbReference type="InterPro" id="IPR001849">
    <property type="entry name" value="PH_domain"/>
</dbReference>
<dbReference type="EMBL" id="CAADRA010000120">
    <property type="protein sequence ID" value="VFT78700.1"/>
    <property type="molecule type" value="Genomic_DNA"/>
</dbReference>
<dbReference type="InterPro" id="IPR025697">
    <property type="entry name" value="CLU_dom"/>
</dbReference>
<dbReference type="InterPro" id="IPR011993">
    <property type="entry name" value="PH-like_dom_sf"/>
</dbReference>
<proteinExistence type="predicted"/>
<dbReference type="SMART" id="SM00028">
    <property type="entry name" value="TPR"/>
    <property type="match status" value="2"/>
</dbReference>
<feature type="domain" description="EF-hand" evidence="3">
    <location>
        <begin position="125"/>
        <end position="160"/>
    </location>
</feature>
<gene>
    <name evidence="6" type="primary">Aste57867_1484</name>
    <name evidence="5" type="ORF">As57867_001483</name>
    <name evidence="6" type="ORF">ASTE57867_1484</name>
</gene>
<accession>A0A485KAR4</accession>
<dbReference type="InterPro" id="IPR019734">
    <property type="entry name" value="TPR_rpt"/>
</dbReference>
<dbReference type="Pfam" id="PF00169">
    <property type="entry name" value="PH"/>
    <property type="match status" value="1"/>
</dbReference>
<reference evidence="5" key="2">
    <citation type="submission" date="2019-06" db="EMBL/GenBank/DDBJ databases">
        <title>Genomics analysis of Aphanomyces spp. identifies a new class of oomycete effector associated with host adaptation.</title>
        <authorList>
            <person name="Gaulin E."/>
        </authorList>
    </citation>
    <scope>NUCLEOTIDE SEQUENCE</scope>
    <source>
        <strain evidence="5">CBS 578.67</strain>
    </source>
</reference>
<dbReference type="AlphaFoldDB" id="A0A485KAR4"/>
<dbReference type="PROSITE" id="PS50222">
    <property type="entry name" value="EF_HAND_2"/>
    <property type="match status" value="1"/>
</dbReference>